<dbReference type="OrthoDB" id="2423701at2759"/>
<dbReference type="Gene3D" id="1.25.40.10">
    <property type="entry name" value="Tetratricopeptide repeat domain"/>
    <property type="match status" value="1"/>
</dbReference>
<name>A0A9P6K959_9FUNG</name>
<accession>A0A9P6K959</accession>
<proteinExistence type="predicted"/>
<dbReference type="InterPro" id="IPR019734">
    <property type="entry name" value="TPR_rpt"/>
</dbReference>
<evidence type="ECO:0000313" key="2">
    <source>
        <dbReference type="Proteomes" id="UP000780801"/>
    </source>
</evidence>
<comment type="caution">
    <text evidence="1">The sequence shown here is derived from an EMBL/GenBank/DDBJ whole genome shotgun (WGS) entry which is preliminary data.</text>
</comment>
<organism evidence="1 2">
    <name type="scientific">Lunasporangiospora selenospora</name>
    <dbReference type="NCBI Taxonomy" id="979761"/>
    <lineage>
        <taxon>Eukaryota</taxon>
        <taxon>Fungi</taxon>
        <taxon>Fungi incertae sedis</taxon>
        <taxon>Mucoromycota</taxon>
        <taxon>Mortierellomycotina</taxon>
        <taxon>Mortierellomycetes</taxon>
        <taxon>Mortierellales</taxon>
        <taxon>Mortierellaceae</taxon>
        <taxon>Lunasporangiospora</taxon>
    </lineage>
</organism>
<keyword evidence="2" id="KW-1185">Reference proteome</keyword>
<feature type="non-terminal residue" evidence="1">
    <location>
        <position position="264"/>
    </location>
</feature>
<dbReference type="SUPFAM" id="SSF48452">
    <property type="entry name" value="TPR-like"/>
    <property type="match status" value="1"/>
</dbReference>
<reference evidence="1" key="1">
    <citation type="journal article" date="2020" name="Fungal Divers.">
        <title>Resolving the Mortierellaceae phylogeny through synthesis of multi-gene phylogenetics and phylogenomics.</title>
        <authorList>
            <person name="Vandepol N."/>
            <person name="Liber J."/>
            <person name="Desiro A."/>
            <person name="Na H."/>
            <person name="Kennedy M."/>
            <person name="Barry K."/>
            <person name="Grigoriev I.V."/>
            <person name="Miller A.N."/>
            <person name="O'Donnell K."/>
            <person name="Stajich J.E."/>
            <person name="Bonito G."/>
        </authorList>
    </citation>
    <scope>NUCLEOTIDE SEQUENCE</scope>
    <source>
        <strain evidence="1">KOD1015</strain>
    </source>
</reference>
<evidence type="ECO:0008006" key="3">
    <source>
        <dbReference type="Google" id="ProtNLM"/>
    </source>
</evidence>
<dbReference type="Pfam" id="PF13181">
    <property type="entry name" value="TPR_8"/>
    <property type="match status" value="1"/>
</dbReference>
<dbReference type="EMBL" id="JAABOA010006949">
    <property type="protein sequence ID" value="KAF9552832.1"/>
    <property type="molecule type" value="Genomic_DNA"/>
</dbReference>
<evidence type="ECO:0000313" key="1">
    <source>
        <dbReference type="EMBL" id="KAF9552832.1"/>
    </source>
</evidence>
<dbReference type="InterPro" id="IPR011990">
    <property type="entry name" value="TPR-like_helical_dom_sf"/>
</dbReference>
<gene>
    <name evidence="1" type="ORF">BGW38_009437</name>
</gene>
<dbReference type="Proteomes" id="UP000780801">
    <property type="component" value="Unassembled WGS sequence"/>
</dbReference>
<sequence>MFIDRLAACYKLEHFVGNIPLNIREDIQKHVLQLLAQSDRIVERSNRIDELEFNQDCRICHAVLNMQSDENIDFLTECIKKYPNNTFFLEIRGCLYNFISKRDNALRDFNRIEEISKDDVDNLYHKGGTLRLMGRDNQAIDAYTKFVSVASVDHRKVPDAYYSLGVCTITKGNKDTMARYYEQGLKAEEKQIPFLLPYESTSKELLELALRSFKVLSKGKGKPVTKGKKAIDKPVDPLRKELVVNHRRYTSDFNKLMSSDEHIK</sequence>
<protein>
    <recommendedName>
        <fullName evidence="3">Tetratricopeptide repeat protein</fullName>
    </recommendedName>
</protein>
<dbReference type="AlphaFoldDB" id="A0A9P6K959"/>